<dbReference type="PROSITE" id="PS00759">
    <property type="entry name" value="ARGE_DAPE_CPG2_2"/>
    <property type="match status" value="1"/>
</dbReference>
<dbReference type="InterPro" id="IPR001261">
    <property type="entry name" value="ArgE/DapE_CS"/>
</dbReference>
<dbReference type="PANTHER" id="PTHR42994">
    <property type="entry name" value="PEPTIDASE T"/>
    <property type="match status" value="1"/>
</dbReference>
<keyword evidence="4 12" id="KW-0031">Aminopeptidase</keyword>
<keyword evidence="13" id="KW-1185">Reference proteome</keyword>
<evidence type="ECO:0000256" key="5">
    <source>
        <dbReference type="ARBA" id="ARBA00022670"/>
    </source>
</evidence>
<dbReference type="InterPro" id="IPR036264">
    <property type="entry name" value="Bact_exopeptidase_dim_dom"/>
</dbReference>
<evidence type="ECO:0000256" key="3">
    <source>
        <dbReference type="ARBA" id="ARBA00009692"/>
    </source>
</evidence>
<keyword evidence="7 12" id="KW-0378">Hydrolase</keyword>
<feature type="domain" description="Peptidase M20 dimerisation" evidence="11">
    <location>
        <begin position="212"/>
        <end position="309"/>
    </location>
</feature>
<evidence type="ECO:0000256" key="8">
    <source>
        <dbReference type="ARBA" id="ARBA00022833"/>
    </source>
</evidence>
<name>A0ABY4P9Z3_9LACO</name>
<dbReference type="RefSeq" id="WP_249514620.1">
    <property type="nucleotide sequence ID" value="NZ_CP093366.1"/>
</dbReference>
<dbReference type="EMBL" id="CP093366">
    <property type="protein sequence ID" value="UQS82351.1"/>
    <property type="molecule type" value="Genomic_DNA"/>
</dbReference>
<organism evidence="12 13">
    <name type="scientific">Bombilactobacillus folatiphilus</name>
    <dbReference type="NCBI Taxonomy" id="2923362"/>
    <lineage>
        <taxon>Bacteria</taxon>
        <taxon>Bacillati</taxon>
        <taxon>Bacillota</taxon>
        <taxon>Bacilli</taxon>
        <taxon>Lactobacillales</taxon>
        <taxon>Lactobacillaceae</taxon>
        <taxon>Bombilactobacillus</taxon>
    </lineage>
</organism>
<keyword evidence="5" id="KW-0645">Protease</keyword>
<dbReference type="PANTHER" id="PTHR42994:SF1">
    <property type="entry name" value="PEPTIDASE T"/>
    <property type="match status" value="1"/>
</dbReference>
<dbReference type="GO" id="GO:0045148">
    <property type="term" value="F:tripeptide aminopeptidase activity"/>
    <property type="evidence" value="ECO:0007669"/>
    <property type="project" value="UniProtKB-EC"/>
</dbReference>
<evidence type="ECO:0000256" key="10">
    <source>
        <dbReference type="NCBIfam" id="TIGR01882"/>
    </source>
</evidence>
<protein>
    <recommendedName>
        <fullName evidence="10">Peptidase T</fullName>
        <ecNumber evidence="10">3.4.11.4</ecNumber>
    </recommendedName>
</protein>
<evidence type="ECO:0000256" key="9">
    <source>
        <dbReference type="ARBA" id="ARBA00023049"/>
    </source>
</evidence>
<keyword evidence="6" id="KW-0479">Metal-binding</keyword>
<evidence type="ECO:0000259" key="11">
    <source>
        <dbReference type="Pfam" id="PF07687"/>
    </source>
</evidence>
<comment type="cofactor">
    <cofactor evidence="2">
        <name>Zn(2+)</name>
        <dbReference type="ChEBI" id="CHEBI:29105"/>
    </cofactor>
</comment>
<proteinExistence type="inferred from homology"/>
<dbReference type="SUPFAM" id="SSF53187">
    <property type="entry name" value="Zn-dependent exopeptidases"/>
    <property type="match status" value="1"/>
</dbReference>
<dbReference type="NCBIfam" id="TIGR01882">
    <property type="entry name" value="peptidase-T"/>
    <property type="match status" value="1"/>
</dbReference>
<evidence type="ECO:0000313" key="13">
    <source>
        <dbReference type="Proteomes" id="UP000831495"/>
    </source>
</evidence>
<dbReference type="SUPFAM" id="SSF55031">
    <property type="entry name" value="Bacterial exopeptidase dimerisation domain"/>
    <property type="match status" value="1"/>
</dbReference>
<comment type="similarity">
    <text evidence="3">Belongs to the peptidase M20B family.</text>
</comment>
<dbReference type="InterPro" id="IPR002933">
    <property type="entry name" value="Peptidase_M20"/>
</dbReference>
<evidence type="ECO:0000256" key="7">
    <source>
        <dbReference type="ARBA" id="ARBA00022801"/>
    </source>
</evidence>
<evidence type="ECO:0000256" key="4">
    <source>
        <dbReference type="ARBA" id="ARBA00022438"/>
    </source>
</evidence>
<keyword evidence="9" id="KW-0482">Metalloprotease</keyword>
<dbReference type="PIRSF" id="PIRSF037215">
    <property type="entry name" value="Peptidase_M20B"/>
    <property type="match status" value="1"/>
</dbReference>
<keyword evidence="8" id="KW-0862">Zinc</keyword>
<comment type="catalytic activity">
    <reaction evidence="1">
        <text>Release of the N-terminal residue from a tripeptide.</text>
        <dbReference type="EC" id="3.4.11.4"/>
    </reaction>
</comment>
<dbReference type="CDD" id="cd03892">
    <property type="entry name" value="M20_peptT"/>
    <property type="match status" value="1"/>
</dbReference>
<dbReference type="EC" id="3.4.11.4" evidence="10"/>
<dbReference type="NCBIfam" id="NF003976">
    <property type="entry name" value="PRK05469.1"/>
    <property type="match status" value="1"/>
</dbReference>
<evidence type="ECO:0000256" key="1">
    <source>
        <dbReference type="ARBA" id="ARBA00000870"/>
    </source>
</evidence>
<sequence length="413" mass="46294">MVEIDCKALLADFLQYVQINTRSDEHVPLTKVPTTAGQTELAQVLMQQLQDLGLSEIKLNPQNSFLTALLPSNDPQASGTVGFIAHLDTADYLAEPVCPQVHYDYDGQDIRWENGLVLSTKQFPHLKNYLHQTLITADGTTLLGVDDKGGIAGLMAAVRYLVYHPEVKHCSVKVAFGPDEEIGRGADRFDVPDFAADFAYTLDNGLVGEIEYETFNAAQAVIEITGTSVHPGEAKGKLVNAVTLGEQIDQQLPVQQRPELVDGQEGFYLLTEFQGNVSHAQLVYIIRDFDHDQFIQRKAKLHKIIEQMNQRLDQTRIKIQMQDQYYNMADIINLDRYPLDLARQALDELNIKSFFRPFRGGTDGSKITYLGLPTPNLFNGGENFHGPYEFVTLESLAKLAQTIVMISHLYQKH</sequence>
<dbReference type="Gene3D" id="3.40.630.10">
    <property type="entry name" value="Zn peptidases"/>
    <property type="match status" value="1"/>
</dbReference>
<dbReference type="Pfam" id="PF07687">
    <property type="entry name" value="M20_dimer"/>
    <property type="match status" value="1"/>
</dbReference>
<dbReference type="InterPro" id="IPR011650">
    <property type="entry name" value="Peptidase_M20_dimer"/>
</dbReference>
<dbReference type="Pfam" id="PF01546">
    <property type="entry name" value="Peptidase_M20"/>
    <property type="match status" value="1"/>
</dbReference>
<dbReference type="Proteomes" id="UP000831495">
    <property type="component" value="Chromosome"/>
</dbReference>
<dbReference type="Gene3D" id="3.30.70.360">
    <property type="match status" value="1"/>
</dbReference>
<gene>
    <name evidence="12" type="primary">pepT</name>
    <name evidence="12" type="ORF">MOO45_01300</name>
</gene>
<evidence type="ECO:0000256" key="2">
    <source>
        <dbReference type="ARBA" id="ARBA00001947"/>
    </source>
</evidence>
<dbReference type="NCBIfam" id="NF009920">
    <property type="entry name" value="PRK13381.1"/>
    <property type="match status" value="1"/>
</dbReference>
<evidence type="ECO:0000313" key="12">
    <source>
        <dbReference type="EMBL" id="UQS82351.1"/>
    </source>
</evidence>
<accession>A0ABY4P9Z3</accession>
<reference evidence="12" key="1">
    <citation type="journal article" date="2022" name="Int. J. Syst. Evol. Microbiol.">
        <title>Apilactobacillus apisilvae sp. nov., Nicolia spurrieriana gen. nov. sp. nov., Bombilactobacillus folatiphilus sp. nov. and Bombilactobacillus thymidiniphilus sp. nov., four new lactic acid bacterial isolates from stingless bees Tetragonula carbonaria and Austroplebeia australis.</title>
        <authorList>
            <person name="Oliphant S.A."/>
            <person name="Watson-Haigh N.S."/>
            <person name="Sumby K.M."/>
            <person name="Gardner J."/>
            <person name="Groom S."/>
            <person name="Jiranek V."/>
        </authorList>
    </citation>
    <scope>NUCLEOTIDE SEQUENCE</scope>
    <source>
        <strain evidence="12">SG4_D2</strain>
    </source>
</reference>
<evidence type="ECO:0000256" key="6">
    <source>
        <dbReference type="ARBA" id="ARBA00022723"/>
    </source>
</evidence>
<dbReference type="InterPro" id="IPR010161">
    <property type="entry name" value="Peptidase_M20B"/>
</dbReference>
<dbReference type="PROSITE" id="PS00758">
    <property type="entry name" value="ARGE_DAPE_CPG2_1"/>
    <property type="match status" value="1"/>
</dbReference>